<reference evidence="1" key="4">
    <citation type="submission" date="2019-03" db="UniProtKB">
        <authorList>
            <consortium name="EnsemblPlants"/>
        </authorList>
    </citation>
    <scope>IDENTIFICATION</scope>
</reference>
<proteinExistence type="predicted"/>
<name>A0A453HAK8_AEGTS</name>
<keyword evidence="2" id="KW-1185">Reference proteome</keyword>
<dbReference type="GO" id="GO:0009507">
    <property type="term" value="C:chloroplast"/>
    <property type="evidence" value="ECO:0007669"/>
    <property type="project" value="TreeGrafter"/>
</dbReference>
<reference evidence="2" key="1">
    <citation type="journal article" date="2014" name="Science">
        <title>Ancient hybridizations among the ancestral genomes of bread wheat.</title>
        <authorList>
            <consortium name="International Wheat Genome Sequencing Consortium,"/>
            <person name="Marcussen T."/>
            <person name="Sandve S.R."/>
            <person name="Heier L."/>
            <person name="Spannagl M."/>
            <person name="Pfeifer M."/>
            <person name="Jakobsen K.S."/>
            <person name="Wulff B.B."/>
            <person name="Steuernagel B."/>
            <person name="Mayer K.F."/>
            <person name="Olsen O.A."/>
        </authorList>
    </citation>
    <scope>NUCLEOTIDE SEQUENCE [LARGE SCALE GENOMIC DNA]</scope>
    <source>
        <strain evidence="2">cv. AL8/78</strain>
    </source>
</reference>
<dbReference type="PANTHER" id="PTHR28630">
    <property type="match status" value="1"/>
</dbReference>
<dbReference type="InterPro" id="IPR032801">
    <property type="entry name" value="PXL2A/B/C"/>
</dbReference>
<reference evidence="2" key="2">
    <citation type="journal article" date="2017" name="Nat. Plants">
        <title>The Aegilops tauschii genome reveals multiple impacts of transposons.</title>
        <authorList>
            <person name="Zhao G."/>
            <person name="Zou C."/>
            <person name="Li K."/>
            <person name="Wang K."/>
            <person name="Li T."/>
            <person name="Gao L."/>
            <person name="Zhang X."/>
            <person name="Wang H."/>
            <person name="Yang Z."/>
            <person name="Liu X."/>
            <person name="Jiang W."/>
            <person name="Mao L."/>
            <person name="Kong X."/>
            <person name="Jiao Y."/>
            <person name="Jia J."/>
        </authorList>
    </citation>
    <scope>NUCLEOTIDE SEQUENCE [LARGE SCALE GENOMIC DNA]</scope>
    <source>
        <strain evidence="2">cv. AL8/78</strain>
    </source>
</reference>
<reference evidence="1" key="5">
    <citation type="journal article" date="2021" name="G3 (Bethesda)">
        <title>Aegilops tauschii genome assembly Aet v5.0 features greater sequence contiguity and improved annotation.</title>
        <authorList>
            <person name="Wang L."/>
            <person name="Zhu T."/>
            <person name="Rodriguez J.C."/>
            <person name="Deal K.R."/>
            <person name="Dubcovsky J."/>
            <person name="McGuire P.E."/>
            <person name="Lux T."/>
            <person name="Spannagl M."/>
            <person name="Mayer K.F.X."/>
            <person name="Baldrich P."/>
            <person name="Meyers B.C."/>
            <person name="Huo N."/>
            <person name="Gu Y.Q."/>
            <person name="Zhou H."/>
            <person name="Devos K.M."/>
            <person name="Bennetzen J.L."/>
            <person name="Unver T."/>
            <person name="Budak H."/>
            <person name="Gulick P.J."/>
            <person name="Galiba G."/>
            <person name="Kalapos B."/>
            <person name="Nelson D.R."/>
            <person name="Li P."/>
            <person name="You F.M."/>
            <person name="Luo M.C."/>
            <person name="Dvorak J."/>
        </authorList>
    </citation>
    <scope>NUCLEOTIDE SEQUENCE [LARGE SCALE GENOMIC DNA]</scope>
    <source>
        <strain evidence="1">cv. AL8/78</strain>
    </source>
</reference>
<dbReference type="Gramene" id="AET4Gv20125700.6">
    <property type="protein sequence ID" value="AET4Gv20125700.6"/>
    <property type="gene ID" value="AET4Gv20125700"/>
</dbReference>
<reference evidence="1" key="3">
    <citation type="journal article" date="2017" name="Nature">
        <title>Genome sequence of the progenitor of the wheat D genome Aegilops tauschii.</title>
        <authorList>
            <person name="Luo M.C."/>
            <person name="Gu Y.Q."/>
            <person name="Puiu D."/>
            <person name="Wang H."/>
            <person name="Twardziok S.O."/>
            <person name="Deal K.R."/>
            <person name="Huo N."/>
            <person name="Zhu T."/>
            <person name="Wang L."/>
            <person name="Wang Y."/>
            <person name="McGuire P.E."/>
            <person name="Liu S."/>
            <person name="Long H."/>
            <person name="Ramasamy R.K."/>
            <person name="Rodriguez J.C."/>
            <person name="Van S.L."/>
            <person name="Yuan L."/>
            <person name="Wang Z."/>
            <person name="Xia Z."/>
            <person name="Xiao L."/>
            <person name="Anderson O.D."/>
            <person name="Ouyang S."/>
            <person name="Liang Y."/>
            <person name="Zimin A.V."/>
            <person name="Pertea G."/>
            <person name="Qi P."/>
            <person name="Bennetzen J.L."/>
            <person name="Dai X."/>
            <person name="Dawson M.W."/>
            <person name="Muller H.G."/>
            <person name="Kugler K."/>
            <person name="Rivarola-Duarte L."/>
            <person name="Spannagl M."/>
            <person name="Mayer K.F.X."/>
            <person name="Lu F.H."/>
            <person name="Bevan M.W."/>
            <person name="Leroy P."/>
            <person name="Li P."/>
            <person name="You F.M."/>
            <person name="Sun Q."/>
            <person name="Liu Z."/>
            <person name="Lyons E."/>
            <person name="Wicker T."/>
            <person name="Salzberg S.L."/>
            <person name="Devos K.M."/>
            <person name="Dvorak J."/>
        </authorList>
    </citation>
    <scope>NUCLEOTIDE SEQUENCE [LARGE SCALE GENOMIC DNA]</scope>
    <source>
        <strain evidence="1">cv. AL8/78</strain>
    </source>
</reference>
<dbReference type="Proteomes" id="UP000015105">
    <property type="component" value="Chromosome 4D"/>
</dbReference>
<organism evidence="1 2">
    <name type="scientific">Aegilops tauschii subsp. strangulata</name>
    <name type="common">Goatgrass</name>
    <dbReference type="NCBI Taxonomy" id="200361"/>
    <lineage>
        <taxon>Eukaryota</taxon>
        <taxon>Viridiplantae</taxon>
        <taxon>Streptophyta</taxon>
        <taxon>Embryophyta</taxon>
        <taxon>Tracheophyta</taxon>
        <taxon>Spermatophyta</taxon>
        <taxon>Magnoliopsida</taxon>
        <taxon>Liliopsida</taxon>
        <taxon>Poales</taxon>
        <taxon>Poaceae</taxon>
        <taxon>BOP clade</taxon>
        <taxon>Pooideae</taxon>
        <taxon>Triticodae</taxon>
        <taxon>Triticeae</taxon>
        <taxon>Triticinae</taxon>
        <taxon>Aegilops</taxon>
    </lineage>
</organism>
<dbReference type="AlphaFoldDB" id="A0A453HAK8"/>
<accession>A0A453HAK8</accession>
<evidence type="ECO:0000313" key="2">
    <source>
        <dbReference type="Proteomes" id="UP000015105"/>
    </source>
</evidence>
<evidence type="ECO:0000313" key="1">
    <source>
        <dbReference type="EnsemblPlants" id="AET4Gv20125700.6"/>
    </source>
</evidence>
<sequence>MSNSWELASDLKNSMPKFESAGAKLIAIGVGTSDKARILADGLPFPVDSLYADPERKAYDVLGLYHGLGRTLFSPASVSTSPFGIVIMQLFLQRALTPTPLKCLMIPAHDEG</sequence>
<dbReference type="EnsemblPlants" id="AET4Gv20125700.6">
    <property type="protein sequence ID" value="AET4Gv20125700.6"/>
    <property type="gene ID" value="AET4Gv20125700"/>
</dbReference>
<protein>
    <submittedName>
        <fullName evidence="1">Uncharacterized protein</fullName>
    </submittedName>
</protein>
<dbReference type="PANTHER" id="PTHR28630:SF26">
    <property type="entry name" value="OS03G0729300 PROTEIN"/>
    <property type="match status" value="1"/>
</dbReference>
<dbReference type="Pfam" id="PF13911">
    <property type="entry name" value="AhpC-TSA_2"/>
    <property type="match status" value="1"/>
</dbReference>